<organism evidence="2 3">
    <name type="scientific">Phascolomyces articulosus</name>
    <dbReference type="NCBI Taxonomy" id="60185"/>
    <lineage>
        <taxon>Eukaryota</taxon>
        <taxon>Fungi</taxon>
        <taxon>Fungi incertae sedis</taxon>
        <taxon>Mucoromycota</taxon>
        <taxon>Mucoromycotina</taxon>
        <taxon>Mucoromycetes</taxon>
        <taxon>Mucorales</taxon>
        <taxon>Lichtheimiaceae</taxon>
        <taxon>Phascolomyces</taxon>
    </lineage>
</organism>
<evidence type="ECO:0008006" key="4">
    <source>
        <dbReference type="Google" id="ProtNLM"/>
    </source>
</evidence>
<reference evidence="2" key="2">
    <citation type="submission" date="2023-02" db="EMBL/GenBank/DDBJ databases">
        <authorList>
            <consortium name="DOE Joint Genome Institute"/>
            <person name="Mondo S.J."/>
            <person name="Chang Y."/>
            <person name="Wang Y."/>
            <person name="Ahrendt S."/>
            <person name="Andreopoulos W."/>
            <person name="Barry K."/>
            <person name="Beard J."/>
            <person name="Benny G.L."/>
            <person name="Blankenship S."/>
            <person name="Bonito G."/>
            <person name="Cuomo C."/>
            <person name="Desiro A."/>
            <person name="Gervers K.A."/>
            <person name="Hundley H."/>
            <person name="Kuo A."/>
            <person name="LaButti K."/>
            <person name="Lang B.F."/>
            <person name="Lipzen A."/>
            <person name="O'Donnell K."/>
            <person name="Pangilinan J."/>
            <person name="Reynolds N."/>
            <person name="Sandor L."/>
            <person name="Smith M.W."/>
            <person name="Tsang A."/>
            <person name="Grigoriev I.V."/>
            <person name="Stajich J.E."/>
            <person name="Spatafora J.W."/>
        </authorList>
    </citation>
    <scope>NUCLEOTIDE SEQUENCE</scope>
    <source>
        <strain evidence="2">RSA 2281</strain>
    </source>
</reference>
<evidence type="ECO:0000256" key="1">
    <source>
        <dbReference type="SAM" id="MobiDB-lite"/>
    </source>
</evidence>
<keyword evidence="3" id="KW-1185">Reference proteome</keyword>
<sequence length="337" mass="38502">MGNRISRRSKASVGGKSGDSGESVDFAADGGVTSTHSVPKFPEFPAFPIVKSEEELTRQRNEHFLLKHVFQKSYFAPVDAMLQRKDSNVVILDYNGGYCCTWIVEMANDFPNAMCYGLNMFRVPEPEDFHHMPSNIHLDQSNILQGGLGHSTGSIDFIHQRGMLHAYHGDDISFVMREMKRLLKPGGYLELVEYDIVPKRAGPLYTKLMDCIHNYLKTRQKHLFNGPRLRRFLEESGFQDIHYEYASIPACWGGYMGKLMYENILMGIRHLGPVIYQELFHTDAEFDEAHFEEFIDKAFDECVQYQTFSNVHWAYGRKPLLTTSSSITTTITNTTIA</sequence>
<evidence type="ECO:0000313" key="3">
    <source>
        <dbReference type="Proteomes" id="UP001209540"/>
    </source>
</evidence>
<gene>
    <name evidence="2" type="ORF">BDA99DRAFT_497402</name>
</gene>
<dbReference type="SUPFAM" id="SSF53335">
    <property type="entry name" value="S-adenosyl-L-methionine-dependent methyltransferases"/>
    <property type="match status" value="1"/>
</dbReference>
<dbReference type="Gene3D" id="3.40.50.150">
    <property type="entry name" value="Vaccinia Virus protein VP39"/>
    <property type="match status" value="1"/>
</dbReference>
<dbReference type="Proteomes" id="UP001209540">
    <property type="component" value="Unassembled WGS sequence"/>
</dbReference>
<name>A0AAD5KKQ4_9FUNG</name>
<reference evidence="2" key="1">
    <citation type="journal article" date="2022" name="IScience">
        <title>Evolution of zygomycete secretomes and the origins of terrestrial fungal ecologies.</title>
        <authorList>
            <person name="Chang Y."/>
            <person name="Wang Y."/>
            <person name="Mondo S."/>
            <person name="Ahrendt S."/>
            <person name="Andreopoulos W."/>
            <person name="Barry K."/>
            <person name="Beard J."/>
            <person name="Benny G.L."/>
            <person name="Blankenship S."/>
            <person name="Bonito G."/>
            <person name="Cuomo C."/>
            <person name="Desiro A."/>
            <person name="Gervers K.A."/>
            <person name="Hundley H."/>
            <person name="Kuo A."/>
            <person name="LaButti K."/>
            <person name="Lang B.F."/>
            <person name="Lipzen A."/>
            <person name="O'Donnell K."/>
            <person name="Pangilinan J."/>
            <person name="Reynolds N."/>
            <person name="Sandor L."/>
            <person name="Smith M.E."/>
            <person name="Tsang A."/>
            <person name="Grigoriev I.V."/>
            <person name="Stajich J.E."/>
            <person name="Spatafora J.W."/>
        </authorList>
    </citation>
    <scope>NUCLEOTIDE SEQUENCE</scope>
    <source>
        <strain evidence="2">RSA 2281</strain>
    </source>
</reference>
<protein>
    <recommendedName>
        <fullName evidence="4">S-adenosyl-L-methionine-dependent methyltransferase</fullName>
    </recommendedName>
</protein>
<proteinExistence type="predicted"/>
<evidence type="ECO:0000313" key="2">
    <source>
        <dbReference type="EMBL" id="KAI9274408.1"/>
    </source>
</evidence>
<dbReference type="Pfam" id="PF13489">
    <property type="entry name" value="Methyltransf_23"/>
    <property type="match status" value="1"/>
</dbReference>
<accession>A0AAD5KKQ4</accession>
<dbReference type="InterPro" id="IPR029063">
    <property type="entry name" value="SAM-dependent_MTases_sf"/>
</dbReference>
<comment type="caution">
    <text evidence="2">The sequence shown here is derived from an EMBL/GenBank/DDBJ whole genome shotgun (WGS) entry which is preliminary data.</text>
</comment>
<dbReference type="EMBL" id="JAIXMP010000004">
    <property type="protein sequence ID" value="KAI9274408.1"/>
    <property type="molecule type" value="Genomic_DNA"/>
</dbReference>
<feature type="region of interest" description="Disordered" evidence="1">
    <location>
        <begin position="1"/>
        <end position="28"/>
    </location>
</feature>
<dbReference type="AlphaFoldDB" id="A0AAD5KKQ4"/>
<feature type="compositionally biased region" description="Basic residues" evidence="1">
    <location>
        <begin position="1"/>
        <end position="10"/>
    </location>
</feature>